<proteinExistence type="predicted"/>
<evidence type="ECO:0000313" key="1">
    <source>
        <dbReference type="EMBL" id="CAB4198779.1"/>
    </source>
</evidence>
<accession>A0A6J5RNW1</accession>
<protein>
    <submittedName>
        <fullName evidence="1">Uncharacterized protein</fullName>
    </submittedName>
</protein>
<name>A0A6J5RNW1_9CAUD</name>
<sequence length="217" mass="23450">MAASDVDIVNMALGHIGDRANVSAISPSDGSAQADAAARVYAHIRDWLLERFPWKFALRRSTLAERSDITMGSWDHIYAEPNNCLRVIGILPSGYSSDDSVVDFDTETDETGQGLILTDAEDATARYVARITDPGKFTPGFTETFSWFLAASLAGPIVKGETGRTEALRCIQMASLAFASAAGLSANQAKRRLDHIPDFIAARGVVLDDENAKIIRS</sequence>
<organism evidence="1">
    <name type="scientific">uncultured Caudovirales phage</name>
    <dbReference type="NCBI Taxonomy" id="2100421"/>
    <lineage>
        <taxon>Viruses</taxon>
        <taxon>Duplodnaviria</taxon>
        <taxon>Heunggongvirae</taxon>
        <taxon>Uroviricota</taxon>
        <taxon>Caudoviricetes</taxon>
        <taxon>Peduoviridae</taxon>
        <taxon>Maltschvirus</taxon>
        <taxon>Maltschvirus maltsch</taxon>
    </lineage>
</organism>
<reference evidence="1" key="1">
    <citation type="submission" date="2020-05" db="EMBL/GenBank/DDBJ databases">
        <authorList>
            <person name="Chiriac C."/>
            <person name="Salcher M."/>
            <person name="Ghai R."/>
            <person name="Kavagutti S V."/>
        </authorList>
    </citation>
    <scope>NUCLEOTIDE SEQUENCE</scope>
</reference>
<gene>
    <name evidence="1" type="ORF">UFOVP1324_6</name>
</gene>
<dbReference type="EMBL" id="LR797273">
    <property type="protein sequence ID" value="CAB4198779.1"/>
    <property type="molecule type" value="Genomic_DNA"/>
</dbReference>